<evidence type="ECO:0000313" key="2">
    <source>
        <dbReference type="Proteomes" id="UP000249986"/>
    </source>
</evidence>
<organism evidence="1 2">
    <name type="scientific">Clostridium perfringens</name>
    <dbReference type="NCBI Taxonomy" id="1502"/>
    <lineage>
        <taxon>Bacteria</taxon>
        <taxon>Bacillati</taxon>
        <taxon>Bacillota</taxon>
        <taxon>Clostridia</taxon>
        <taxon>Eubacteriales</taxon>
        <taxon>Clostridiaceae</taxon>
        <taxon>Clostridium</taxon>
    </lineage>
</organism>
<evidence type="ECO:0000313" key="1">
    <source>
        <dbReference type="EMBL" id="SQB58054.1"/>
    </source>
</evidence>
<reference evidence="1 2" key="1">
    <citation type="submission" date="2018-06" db="EMBL/GenBank/DDBJ databases">
        <authorList>
            <consortium name="Pathogen Informatics"/>
            <person name="Doyle S."/>
        </authorList>
    </citation>
    <scope>NUCLEOTIDE SEQUENCE [LARGE SCALE GENOMIC DNA]</scope>
    <source>
        <strain evidence="1 2">NCTC10719</strain>
    </source>
</reference>
<dbReference type="RefSeq" id="WP_111926094.1">
    <property type="nucleotide sequence ID" value="NZ_CATNYV010000004.1"/>
</dbReference>
<name>A0A2X2Y1M8_CLOPF</name>
<proteinExistence type="predicted"/>
<dbReference type="AlphaFoldDB" id="A0A2X2Y1M8"/>
<sequence>MSLINKQTGQTAREILEEMKKKEKDNLKKRKYRLGYEYAFIPKRSFRHKDDAIDSISITILFNIYDKAGNEILFESKGEEFTEQKIKLDDIGEYYLFELLECYIFDKSLFLGEYLYKFFPIPQLLDSEYMLMFKFLKFKKDIILNDGFTKSIEIEEAEFNEIMEINLGIFNNKTRVKSYITQEADDTENIFDKLVIGTTRSGIGAELNNLGDNNGI</sequence>
<protein>
    <submittedName>
        <fullName evidence="1">Uncharacterized protein</fullName>
    </submittedName>
</protein>
<dbReference type="Proteomes" id="UP000249986">
    <property type="component" value="Unassembled WGS sequence"/>
</dbReference>
<gene>
    <name evidence="1" type="ORF">NCTC10719_00651</name>
</gene>
<dbReference type="EMBL" id="UAWG01000001">
    <property type="protein sequence ID" value="SQB58054.1"/>
    <property type="molecule type" value="Genomic_DNA"/>
</dbReference>
<accession>A0A2X2Y1M8</accession>